<comment type="caution">
    <text evidence="11">The sequence shown here is derived from an EMBL/GenBank/DDBJ whole genome shotgun (WGS) entry which is preliminary data.</text>
</comment>
<dbReference type="PROSITE" id="PS00532">
    <property type="entry name" value="PEPCK_ATP"/>
    <property type="match status" value="1"/>
</dbReference>
<name>A0A0A3XVE8_BRAJP</name>
<evidence type="ECO:0000256" key="9">
    <source>
        <dbReference type="ARBA" id="ARBA00047371"/>
    </source>
</evidence>
<feature type="binding site" evidence="10">
    <location>
        <position position="195"/>
    </location>
    <ligand>
        <name>substrate</name>
    </ligand>
</feature>
<dbReference type="InterPro" id="IPR001272">
    <property type="entry name" value="PEP_carboxykinase_ATP"/>
</dbReference>
<feature type="binding site" evidence="10">
    <location>
        <position position="201"/>
    </location>
    <ligand>
        <name>substrate</name>
    </ligand>
</feature>
<protein>
    <recommendedName>
        <fullName evidence="3 10">Phosphoenolpyruvate carboxykinase (ATP)</fullName>
        <shortName evidence="10">PCK</shortName>
        <shortName evidence="10">PEP carboxykinase</shortName>
        <shortName evidence="10">PEPCK</shortName>
        <ecNumber evidence="3 10">4.1.1.49</ecNumber>
    </recommendedName>
</protein>
<feature type="binding site" evidence="10">
    <location>
        <begin position="236"/>
        <end position="244"/>
    </location>
    <ligand>
        <name>ATP</name>
        <dbReference type="ChEBI" id="CHEBI:30616"/>
    </ligand>
</feature>
<sequence>MQETGVRNGAFGADKFGLKNLKRVHWNLGAPQLYQYSLSAGEAVLSADGSLCADTGEFTGRSPKDKFTVRDATTDKKMWWAGNQSITAEQFETLYQDFLKHAEGKSLFAQDLYGGADPAYRIKTRVFTELAWHSLFIRTLLIRPEAVELSSFTPELTIIDMPSFRADPKRHGCKSENVVAIDFARKIVLIGGSYYAGEMKKSVFTTLNYYLPERGVMPMHCSANVGANGDTAIFFGLSGTGKTTLSADPNRTLIGDDEHGWGPNGVFNFEGGCYAKCIKLSQEAEPEIYAASTRFGAVLENCVLDEDTRVVDFDDGSKTENTRSAYPLDFIPNASRTGRAPQPKNVVMLAADAFGVLPPIAKLSPAQAMYHFLSGYTAKVAGTERGLGNEPQPEFSTCFGSPFLPLDPSVYGNMLRDLIAQHNVDCWLVNTGWTGGKYGTGSRMPIKVTRALLTAALDGSLRNVEFRTDKYFGFAVPTALPGVPAEILNPVNTWKDKDEFDKTARALVGMFQKNFAKFEAQVDAEVRAAAPDVKLAAE</sequence>
<dbReference type="Gene3D" id="3.90.228.20">
    <property type="match status" value="1"/>
</dbReference>
<dbReference type="HAMAP" id="MF_00453">
    <property type="entry name" value="PEPCK_ATP"/>
    <property type="match status" value="1"/>
</dbReference>
<feature type="binding site" evidence="10">
    <location>
        <position position="323"/>
    </location>
    <ligand>
        <name>substrate</name>
    </ligand>
</feature>
<dbReference type="CDD" id="cd00484">
    <property type="entry name" value="PEPCK_ATP"/>
    <property type="match status" value="1"/>
</dbReference>
<comment type="function">
    <text evidence="10">Involved in the gluconeogenesis. Catalyzes the conversion of oxaloacetate (OAA) to phosphoenolpyruvate (PEP) through direct phosphoryl transfer between the nucleoside triphosphate and OAA.</text>
</comment>
<dbReference type="EMBL" id="JRPN01000015">
    <property type="protein sequence ID" value="KGT78365.1"/>
    <property type="molecule type" value="Genomic_DNA"/>
</dbReference>
<evidence type="ECO:0000313" key="12">
    <source>
        <dbReference type="Proteomes" id="UP000030377"/>
    </source>
</evidence>
<keyword evidence="11" id="KW-0808">Transferase</keyword>
<evidence type="ECO:0000313" key="11">
    <source>
        <dbReference type="EMBL" id="KGT78365.1"/>
    </source>
</evidence>
<evidence type="ECO:0000256" key="4">
    <source>
        <dbReference type="ARBA" id="ARBA00022432"/>
    </source>
</evidence>
<comment type="cofactor">
    <cofactor evidence="10">
        <name>Mn(2+)</name>
        <dbReference type="ChEBI" id="CHEBI:29035"/>
    </cofactor>
    <text evidence="10">Binds 1 Mn(2+) ion per subunit.</text>
</comment>
<dbReference type="GO" id="GO:0046872">
    <property type="term" value="F:metal ion binding"/>
    <property type="evidence" value="ECO:0007669"/>
    <property type="project" value="UniProtKB-KW"/>
</dbReference>
<comment type="caution">
    <text evidence="10">Lacks conserved residue(s) required for the propagation of feature annotation.</text>
</comment>
<gene>
    <name evidence="10" type="primary">pckA</name>
    <name evidence="11" type="ORF">MA20_19920</name>
</gene>
<dbReference type="UniPathway" id="UPA00138"/>
<dbReference type="GO" id="GO:0004612">
    <property type="term" value="F:phosphoenolpyruvate carboxykinase (ATP) activity"/>
    <property type="evidence" value="ECO:0007669"/>
    <property type="project" value="UniProtKB-UniRule"/>
</dbReference>
<comment type="pathway">
    <text evidence="1 10">Carbohydrate biosynthesis; gluconeogenesis.</text>
</comment>
<keyword evidence="11" id="KW-0418">Kinase</keyword>
<dbReference type="Gene3D" id="2.170.8.10">
    <property type="entry name" value="Phosphoenolpyruvate Carboxykinase, domain 2"/>
    <property type="match status" value="1"/>
</dbReference>
<accession>A0A0A3XVE8</accession>
<dbReference type="SUPFAM" id="SSF68923">
    <property type="entry name" value="PEP carboxykinase N-terminal domain"/>
    <property type="match status" value="1"/>
</dbReference>
<dbReference type="InterPro" id="IPR013035">
    <property type="entry name" value="PEP_carboxykinase_C"/>
</dbReference>
<keyword evidence="5 10" id="KW-0547">Nucleotide-binding</keyword>
<keyword evidence="10" id="KW-0479">Metal-binding</keyword>
<dbReference type="RefSeq" id="WP_028160583.1">
    <property type="nucleotide sequence ID" value="NZ_CP081350.1"/>
</dbReference>
<keyword evidence="6 10" id="KW-0210">Decarboxylase</keyword>
<evidence type="ECO:0000256" key="1">
    <source>
        <dbReference type="ARBA" id="ARBA00004742"/>
    </source>
</evidence>
<evidence type="ECO:0000256" key="5">
    <source>
        <dbReference type="ARBA" id="ARBA00022741"/>
    </source>
</evidence>
<dbReference type="Pfam" id="PF01293">
    <property type="entry name" value="PEPCK_ATP"/>
    <property type="match status" value="1"/>
</dbReference>
<dbReference type="GO" id="GO:0006094">
    <property type="term" value="P:gluconeogenesis"/>
    <property type="evidence" value="ECO:0007669"/>
    <property type="project" value="UniProtKB-UniRule"/>
</dbReference>
<dbReference type="InterPro" id="IPR008210">
    <property type="entry name" value="PEP_carboxykinase_N"/>
</dbReference>
<dbReference type="GO" id="GO:0005829">
    <property type="term" value="C:cytosol"/>
    <property type="evidence" value="ECO:0007669"/>
    <property type="project" value="TreeGrafter"/>
</dbReference>
<keyword evidence="10" id="KW-0464">Manganese</keyword>
<evidence type="ECO:0000256" key="6">
    <source>
        <dbReference type="ARBA" id="ARBA00022793"/>
    </source>
</evidence>
<reference evidence="11 12" key="1">
    <citation type="submission" date="2014-09" db="EMBL/GenBank/DDBJ databases">
        <title>Draft genome of Bradyrhizobium japonicum Is-34.</title>
        <authorList>
            <person name="Tsurumaru H."/>
            <person name="Yamakawa T."/>
            <person name="Hashimoto S."/>
            <person name="Okizaki K."/>
            <person name="Kanesaki Y."/>
            <person name="Yoshikawa H."/>
            <person name="Yajima S."/>
        </authorList>
    </citation>
    <scope>NUCLEOTIDE SEQUENCE [LARGE SCALE GENOMIC DNA]</scope>
    <source>
        <strain evidence="11 12">Is-34</strain>
    </source>
</reference>
<evidence type="ECO:0000256" key="7">
    <source>
        <dbReference type="ARBA" id="ARBA00022840"/>
    </source>
</evidence>
<keyword evidence="4 10" id="KW-0312">Gluconeogenesis</keyword>
<comment type="catalytic activity">
    <reaction evidence="9 10">
        <text>oxaloacetate + ATP = phosphoenolpyruvate + ADP + CO2</text>
        <dbReference type="Rhea" id="RHEA:18617"/>
        <dbReference type="ChEBI" id="CHEBI:16452"/>
        <dbReference type="ChEBI" id="CHEBI:16526"/>
        <dbReference type="ChEBI" id="CHEBI:30616"/>
        <dbReference type="ChEBI" id="CHEBI:58702"/>
        <dbReference type="ChEBI" id="CHEBI:456216"/>
        <dbReference type="EC" id="4.1.1.49"/>
    </reaction>
</comment>
<dbReference type="NCBIfam" id="NF006820">
    <property type="entry name" value="PRK09344.1-2"/>
    <property type="match status" value="1"/>
</dbReference>
<comment type="similarity">
    <text evidence="2 10">Belongs to the phosphoenolpyruvate carboxykinase (ATP) family.</text>
</comment>
<feature type="binding site" evidence="10">
    <location>
        <position position="201"/>
    </location>
    <ligand>
        <name>Mn(2+)</name>
        <dbReference type="ChEBI" id="CHEBI:29035"/>
    </ligand>
</feature>
<dbReference type="eggNOG" id="COG1866">
    <property type="taxonomic scope" value="Bacteria"/>
</dbReference>
<dbReference type="NCBIfam" id="NF006821">
    <property type="entry name" value="PRK09344.1-3"/>
    <property type="match status" value="1"/>
</dbReference>
<feature type="binding site" evidence="10">
    <location>
        <position position="449"/>
    </location>
    <ligand>
        <name>ATP</name>
        <dbReference type="ChEBI" id="CHEBI:30616"/>
    </ligand>
</feature>
<evidence type="ECO:0000256" key="8">
    <source>
        <dbReference type="ARBA" id="ARBA00023239"/>
    </source>
</evidence>
<evidence type="ECO:0000256" key="2">
    <source>
        <dbReference type="ARBA" id="ARBA00006052"/>
    </source>
</evidence>
<feature type="binding site" evidence="10">
    <location>
        <position position="220"/>
    </location>
    <ligand>
        <name>Mn(2+)</name>
        <dbReference type="ChEBI" id="CHEBI:29035"/>
    </ligand>
</feature>
<dbReference type="PIRSF" id="PIRSF006294">
    <property type="entry name" value="PEP_crbxkin"/>
    <property type="match status" value="1"/>
</dbReference>
<dbReference type="NCBIfam" id="TIGR00224">
    <property type="entry name" value="pckA"/>
    <property type="match status" value="1"/>
</dbReference>
<dbReference type="Proteomes" id="UP000030377">
    <property type="component" value="Unassembled WGS sequence"/>
</dbReference>
<dbReference type="GO" id="GO:0005524">
    <property type="term" value="F:ATP binding"/>
    <property type="evidence" value="ECO:0007669"/>
    <property type="project" value="UniProtKB-UniRule"/>
</dbReference>
<comment type="subcellular location">
    <subcellularLocation>
        <location evidence="10">Cytoplasm</location>
    </subcellularLocation>
</comment>
<feature type="binding site" evidence="10">
    <location>
        <position position="323"/>
    </location>
    <ligand>
        <name>ATP</name>
        <dbReference type="ChEBI" id="CHEBI:30616"/>
    </ligand>
</feature>
<dbReference type="PANTHER" id="PTHR30031:SF0">
    <property type="entry name" value="PHOSPHOENOLPYRUVATE CARBOXYKINASE (ATP)"/>
    <property type="match status" value="1"/>
</dbReference>
<keyword evidence="10" id="KW-0963">Cytoplasm</keyword>
<dbReference type="PANTHER" id="PTHR30031">
    <property type="entry name" value="PHOSPHOENOLPYRUVATE CARBOXYKINASE ATP"/>
    <property type="match status" value="1"/>
</dbReference>
<dbReference type="InterPro" id="IPR015994">
    <property type="entry name" value="PEPCK_ATP_CS"/>
</dbReference>
<keyword evidence="8 10" id="KW-0456">Lyase</keyword>
<dbReference type="GO" id="GO:0016301">
    <property type="term" value="F:kinase activity"/>
    <property type="evidence" value="ECO:0007669"/>
    <property type="project" value="UniProtKB-KW"/>
</dbReference>
<dbReference type="AlphaFoldDB" id="A0A0A3XVE8"/>
<feature type="binding site" evidence="10">
    <location>
        <position position="257"/>
    </location>
    <ligand>
        <name>Mn(2+)</name>
        <dbReference type="ChEBI" id="CHEBI:29035"/>
    </ligand>
</feature>
<feature type="binding site" evidence="10">
    <location>
        <position position="220"/>
    </location>
    <ligand>
        <name>ATP</name>
        <dbReference type="ChEBI" id="CHEBI:30616"/>
    </ligand>
</feature>
<evidence type="ECO:0000256" key="3">
    <source>
        <dbReference type="ARBA" id="ARBA00012363"/>
    </source>
</evidence>
<keyword evidence="11" id="KW-0670">Pyruvate</keyword>
<dbReference type="STRING" id="375.BKD09_RS46840"/>
<evidence type="ECO:0000256" key="10">
    <source>
        <dbReference type="HAMAP-Rule" id="MF_00453"/>
    </source>
</evidence>
<dbReference type="NCBIfam" id="NF006822">
    <property type="entry name" value="PRK09344.1-4"/>
    <property type="match status" value="1"/>
</dbReference>
<keyword evidence="7 10" id="KW-0067">ATP-binding</keyword>
<dbReference type="SUPFAM" id="SSF53795">
    <property type="entry name" value="PEP carboxykinase-like"/>
    <property type="match status" value="1"/>
</dbReference>
<organism evidence="11 12">
    <name type="scientific">Bradyrhizobium japonicum</name>
    <dbReference type="NCBI Taxonomy" id="375"/>
    <lineage>
        <taxon>Bacteria</taxon>
        <taxon>Pseudomonadati</taxon>
        <taxon>Pseudomonadota</taxon>
        <taxon>Alphaproteobacteria</taxon>
        <taxon>Hyphomicrobiales</taxon>
        <taxon>Nitrobacteraceae</taxon>
        <taxon>Bradyrhizobium</taxon>
    </lineage>
</organism>
<dbReference type="Gene3D" id="3.40.449.10">
    <property type="entry name" value="Phosphoenolpyruvate Carboxykinase, domain 1"/>
    <property type="match status" value="1"/>
</dbReference>
<proteinExistence type="inferred from homology"/>
<feature type="binding site" evidence="10">
    <location>
        <position position="201"/>
    </location>
    <ligand>
        <name>ATP</name>
        <dbReference type="ChEBI" id="CHEBI:30616"/>
    </ligand>
</feature>
<dbReference type="EC" id="4.1.1.49" evidence="3 10"/>
<feature type="binding site" evidence="10">
    <location>
        <position position="285"/>
    </location>
    <ligand>
        <name>ATP</name>
        <dbReference type="ChEBI" id="CHEBI:30616"/>
    </ligand>
</feature>
<feature type="binding site" evidence="10">
    <location>
        <position position="61"/>
    </location>
    <ligand>
        <name>substrate</name>
    </ligand>
</feature>
<dbReference type="FunFam" id="2.170.8.10:FF:000001">
    <property type="entry name" value="Phosphoenolpyruvate carboxykinase (ATP)"/>
    <property type="match status" value="1"/>
</dbReference>